<dbReference type="GO" id="GO:0015074">
    <property type="term" value="P:DNA integration"/>
    <property type="evidence" value="ECO:0007669"/>
    <property type="project" value="InterPro"/>
</dbReference>
<dbReference type="InterPro" id="IPR035386">
    <property type="entry name" value="Arm-DNA-bind_5"/>
</dbReference>
<dbReference type="Pfam" id="PF13102">
    <property type="entry name" value="Phage_int_SAM_5"/>
    <property type="match status" value="1"/>
</dbReference>
<reference evidence="5" key="2">
    <citation type="submission" date="2021-07" db="EMBL/GenBank/DDBJ databases">
        <title>Comparative genomics of Bacteroides fragilis group isolates reveals species-dependent resistance mechanisms and validates clinical tools for resistance prediction.</title>
        <authorList>
            <person name="Wallace M.J."/>
            <person name="Jean S."/>
            <person name="Wallace M.A."/>
            <person name="Carey-Ann B.D."/>
            <person name="Dantas G."/>
        </authorList>
    </citation>
    <scope>NUCLEOTIDE SEQUENCE</scope>
    <source>
        <strain evidence="5">BJH_160</strain>
    </source>
</reference>
<dbReference type="EMBL" id="QROV01000054">
    <property type="protein sequence ID" value="RHL52382.1"/>
    <property type="molecule type" value="Genomic_DNA"/>
</dbReference>
<comment type="similarity">
    <text evidence="1">Belongs to the 'phage' integrase family.</text>
</comment>
<reference evidence="6 7" key="1">
    <citation type="submission" date="2018-08" db="EMBL/GenBank/DDBJ databases">
        <title>A genome reference for cultivated species of the human gut microbiota.</title>
        <authorList>
            <person name="Zou Y."/>
            <person name="Xue W."/>
            <person name="Luo G."/>
        </authorList>
    </citation>
    <scope>NUCLEOTIDE SEQUENCE [LARGE SCALE GENOMIC DNA]</scope>
    <source>
        <strain evidence="6 7">AF37-12</strain>
    </source>
</reference>
<dbReference type="InterPro" id="IPR013762">
    <property type="entry name" value="Integrase-like_cat_sf"/>
</dbReference>
<dbReference type="AlphaFoldDB" id="A0A415LTC6"/>
<dbReference type="Pfam" id="PF17293">
    <property type="entry name" value="Arm-DNA-bind_5"/>
    <property type="match status" value="1"/>
</dbReference>
<dbReference type="Proteomes" id="UP001200544">
    <property type="component" value="Unassembled WGS sequence"/>
</dbReference>
<dbReference type="SUPFAM" id="SSF56349">
    <property type="entry name" value="DNA breaking-rejoining enzymes"/>
    <property type="match status" value="1"/>
</dbReference>
<dbReference type="InterPro" id="IPR011010">
    <property type="entry name" value="DNA_brk_join_enz"/>
</dbReference>
<evidence type="ECO:0000259" key="4">
    <source>
        <dbReference type="PROSITE" id="PS51898"/>
    </source>
</evidence>
<proteinExistence type="inferred from homology"/>
<dbReference type="Pfam" id="PF00589">
    <property type="entry name" value="Phage_integrase"/>
    <property type="match status" value="1"/>
</dbReference>
<dbReference type="InterPro" id="IPR002104">
    <property type="entry name" value="Integrase_catalytic"/>
</dbReference>
<feature type="domain" description="Tyr recombinase" evidence="4">
    <location>
        <begin position="222"/>
        <end position="403"/>
    </location>
</feature>
<dbReference type="Proteomes" id="UP000283616">
    <property type="component" value="Unassembled WGS sequence"/>
</dbReference>
<dbReference type="EMBL" id="JAHYQA010000014">
    <property type="protein sequence ID" value="MCE9239584.1"/>
    <property type="molecule type" value="Genomic_DNA"/>
</dbReference>
<dbReference type="RefSeq" id="WP_118418096.1">
    <property type="nucleotide sequence ID" value="NZ_JADYUY010000055.1"/>
</dbReference>
<dbReference type="PANTHER" id="PTHR30349">
    <property type="entry name" value="PHAGE INTEGRASE-RELATED"/>
    <property type="match status" value="1"/>
</dbReference>
<organism evidence="6 7">
    <name type="scientific">Bacteroides thetaiotaomicron</name>
    <dbReference type="NCBI Taxonomy" id="818"/>
    <lineage>
        <taxon>Bacteria</taxon>
        <taxon>Pseudomonadati</taxon>
        <taxon>Bacteroidota</taxon>
        <taxon>Bacteroidia</taxon>
        <taxon>Bacteroidales</taxon>
        <taxon>Bacteroidaceae</taxon>
        <taxon>Bacteroides</taxon>
    </lineage>
</organism>
<comment type="caution">
    <text evidence="6">The sequence shown here is derived from an EMBL/GenBank/DDBJ whole genome shotgun (WGS) entry which is preliminary data.</text>
</comment>
<dbReference type="GO" id="GO:0006310">
    <property type="term" value="P:DNA recombination"/>
    <property type="evidence" value="ECO:0007669"/>
    <property type="project" value="UniProtKB-KW"/>
</dbReference>
<accession>A0A415LTC6</accession>
<keyword evidence="3" id="KW-0233">DNA recombination</keyword>
<dbReference type="PANTHER" id="PTHR30349:SF64">
    <property type="entry name" value="PROPHAGE INTEGRASE INTD-RELATED"/>
    <property type="match status" value="1"/>
</dbReference>
<sequence>MKTNRSTFSILFYPNTSKIKKSGACPIVGRITVDGKNTTFSTGLEIMPDDWDNQTGTAKGQSKESVTINKQIEKLRNEISSHYNNMVNNNGYVTAEALKNALRGIGVNRNTLMQEFAELLDEKRKSIGIRITESTFPVYTNAYRHMKEFLQKKYNLSDLPFGKIDTPFAESYFHYLKIDLKMTPRTVKTNMNPFRQVIVRACNKGVLRQNPFFDFVPERVIPKRPWLSNDEIQRMMQAKLKLATWRFTRDMFIFSTFTGIAIIDLRNLKHSNIQEMEDGSQWIILDRQKTGTTSYIPLLDIPKRILERYRNTEFAGTGGKVFKFQTHVNMNWQLKRIAKAADIDKRLTFHMSRFTFATTVCLTQGVPIESLSQMMGHLSIKTTQIYAEVTRTKINEDMTNLAETIQGKYALSENDSKIYKQGRRNRRFPEREINENNF</sequence>
<keyword evidence="2" id="KW-0238">DNA-binding</keyword>
<gene>
    <name evidence="6" type="ORF">DW011_25165</name>
    <name evidence="5" type="ORF">K0H07_20800</name>
</gene>
<dbReference type="Gene3D" id="1.10.443.10">
    <property type="entry name" value="Intergrase catalytic core"/>
    <property type="match status" value="1"/>
</dbReference>
<dbReference type="PROSITE" id="PS51898">
    <property type="entry name" value="TYR_RECOMBINASE"/>
    <property type="match status" value="1"/>
</dbReference>
<dbReference type="InterPro" id="IPR050090">
    <property type="entry name" value="Tyrosine_recombinase_XerCD"/>
</dbReference>
<evidence type="ECO:0000313" key="7">
    <source>
        <dbReference type="Proteomes" id="UP000283616"/>
    </source>
</evidence>
<dbReference type="InterPro" id="IPR010998">
    <property type="entry name" value="Integrase_recombinase_N"/>
</dbReference>
<evidence type="ECO:0000256" key="2">
    <source>
        <dbReference type="ARBA" id="ARBA00023125"/>
    </source>
</evidence>
<evidence type="ECO:0000256" key="3">
    <source>
        <dbReference type="ARBA" id="ARBA00023172"/>
    </source>
</evidence>
<protein>
    <submittedName>
        <fullName evidence="6">Site-specific integrase</fullName>
    </submittedName>
</protein>
<dbReference type="GO" id="GO:0003677">
    <property type="term" value="F:DNA binding"/>
    <property type="evidence" value="ECO:0007669"/>
    <property type="project" value="UniProtKB-KW"/>
</dbReference>
<name>A0A415LTC6_BACT4</name>
<dbReference type="InterPro" id="IPR025269">
    <property type="entry name" value="SAM-like_dom"/>
</dbReference>
<dbReference type="CDD" id="cd01185">
    <property type="entry name" value="INTN1_C_like"/>
    <property type="match status" value="1"/>
</dbReference>
<dbReference type="Gene3D" id="1.10.150.130">
    <property type="match status" value="1"/>
</dbReference>
<evidence type="ECO:0000313" key="5">
    <source>
        <dbReference type="EMBL" id="MCE9239584.1"/>
    </source>
</evidence>
<evidence type="ECO:0000313" key="6">
    <source>
        <dbReference type="EMBL" id="RHL52382.1"/>
    </source>
</evidence>
<evidence type="ECO:0000256" key="1">
    <source>
        <dbReference type="ARBA" id="ARBA00008857"/>
    </source>
</evidence>